<organism evidence="2">
    <name type="scientific">marine sediment metagenome</name>
    <dbReference type="NCBI Taxonomy" id="412755"/>
    <lineage>
        <taxon>unclassified sequences</taxon>
        <taxon>metagenomes</taxon>
        <taxon>ecological metagenomes</taxon>
    </lineage>
</organism>
<proteinExistence type="predicted"/>
<gene>
    <name evidence="2" type="ORF">S01H1_05488</name>
</gene>
<dbReference type="AlphaFoldDB" id="X0RYM1"/>
<feature type="domain" description="N-acetyltransferase" evidence="1">
    <location>
        <begin position="1"/>
        <end position="138"/>
    </location>
</feature>
<sequence>MRIRTLEDRDRDWAEELVSNHFGSLRVVSRGVLHETNLLPGLIAEDATIPIGLLQYRMEMSQCEVVVLIAVRKREGVGTGLLQALRRTVEASKCNRIWLITTNNNRAGQAFYRAIGLRECAVYPNAVAESRKLKPEIPERDEEGITIKDEIEYEWSLSGLSREFGDVFSCRQAQILRMF</sequence>
<dbReference type="GO" id="GO:0016747">
    <property type="term" value="F:acyltransferase activity, transferring groups other than amino-acyl groups"/>
    <property type="evidence" value="ECO:0007669"/>
    <property type="project" value="InterPro"/>
</dbReference>
<dbReference type="PROSITE" id="PS51186">
    <property type="entry name" value="GNAT"/>
    <property type="match status" value="1"/>
</dbReference>
<comment type="caution">
    <text evidence="2">The sequence shown here is derived from an EMBL/GenBank/DDBJ whole genome shotgun (WGS) entry which is preliminary data.</text>
</comment>
<evidence type="ECO:0000313" key="2">
    <source>
        <dbReference type="EMBL" id="GAF73908.1"/>
    </source>
</evidence>
<dbReference type="InterPro" id="IPR016181">
    <property type="entry name" value="Acyl_CoA_acyltransferase"/>
</dbReference>
<accession>X0RYM1</accession>
<protein>
    <recommendedName>
        <fullName evidence="1">N-acetyltransferase domain-containing protein</fullName>
    </recommendedName>
</protein>
<dbReference type="SUPFAM" id="SSF55729">
    <property type="entry name" value="Acyl-CoA N-acyltransferases (Nat)"/>
    <property type="match status" value="1"/>
</dbReference>
<dbReference type="EMBL" id="BARS01002859">
    <property type="protein sequence ID" value="GAF73908.1"/>
    <property type="molecule type" value="Genomic_DNA"/>
</dbReference>
<dbReference type="Gene3D" id="3.40.630.30">
    <property type="match status" value="1"/>
</dbReference>
<dbReference type="Pfam" id="PF00583">
    <property type="entry name" value="Acetyltransf_1"/>
    <property type="match status" value="1"/>
</dbReference>
<reference evidence="2" key="1">
    <citation type="journal article" date="2014" name="Front. Microbiol.">
        <title>High frequency of phylogenetically diverse reductive dehalogenase-homologous genes in deep subseafloor sedimentary metagenomes.</title>
        <authorList>
            <person name="Kawai M."/>
            <person name="Futagami T."/>
            <person name="Toyoda A."/>
            <person name="Takaki Y."/>
            <person name="Nishi S."/>
            <person name="Hori S."/>
            <person name="Arai W."/>
            <person name="Tsubouchi T."/>
            <person name="Morono Y."/>
            <person name="Uchiyama I."/>
            <person name="Ito T."/>
            <person name="Fujiyama A."/>
            <person name="Inagaki F."/>
            <person name="Takami H."/>
        </authorList>
    </citation>
    <scope>NUCLEOTIDE SEQUENCE</scope>
    <source>
        <strain evidence="2">Expedition CK06-06</strain>
    </source>
</reference>
<evidence type="ECO:0000259" key="1">
    <source>
        <dbReference type="PROSITE" id="PS51186"/>
    </source>
</evidence>
<dbReference type="InterPro" id="IPR000182">
    <property type="entry name" value="GNAT_dom"/>
</dbReference>
<name>X0RYM1_9ZZZZ</name>